<accession>A0A8B6X9E5</accession>
<evidence type="ECO:0000313" key="3">
    <source>
        <dbReference type="Proteomes" id="UP000675920"/>
    </source>
</evidence>
<dbReference type="AlphaFoldDB" id="A0A8B6X9E5"/>
<feature type="chain" id="PRO_5034250871" evidence="2">
    <location>
        <begin position="20"/>
        <end position="423"/>
    </location>
</feature>
<dbReference type="OrthoDB" id="8588290at2"/>
<reference evidence="4" key="1">
    <citation type="submission" date="2025-08" db="UniProtKB">
        <authorList>
            <consortium name="RefSeq"/>
        </authorList>
    </citation>
    <scope>IDENTIFICATION</scope>
</reference>
<proteinExistence type="predicted"/>
<dbReference type="PROSITE" id="PS51257">
    <property type="entry name" value="PROKAR_LIPOPROTEIN"/>
    <property type="match status" value="1"/>
</dbReference>
<dbReference type="Proteomes" id="UP000675920">
    <property type="component" value="Unplaced"/>
</dbReference>
<name>A0A8B6X9E5_9BURK</name>
<keyword evidence="2" id="KW-0732">Signal</keyword>
<sequence length="423" mass="43546">MKPLNLAPLLMSLALAACGGGGGDSPAPSAGPDVSPGAASGDLTSGVTAIQNPTAITEIQPAPASIGADVPATYFGTAPSTVQKELVGPYQLLKAGTLDEEKGRLTLPLYKGRLASGETVWYILTDTDDEANAAALGINFSSKLSYAAVGRGVRHASQQLIDGETVVVFESGRVDFSPVHAVTPGAEPHPFPPSAFQPGSVGDADYSPLAMIGGHVYNAPIVAFGTPAATLDAFCNGNADYHLVHDKVVSICPRDRVVTLALTTGFSFGRPVLYLSTEASHALPAAMEGATLAPGLVDIKVGNDDTAFSAVERLFAVVNGASNDVAGEVHPQRQGFDSALRGDGGPLNVLGGIPTVATDYSPLWDLNVGEWTASAVSHDYRARLTGEFEFLGNVQRGFLTGPGGGPFGSTGFIVNCPIVSRFL</sequence>
<feature type="region of interest" description="Disordered" evidence="1">
    <location>
        <begin position="21"/>
        <end position="44"/>
    </location>
</feature>
<feature type="signal peptide" evidence="2">
    <location>
        <begin position="1"/>
        <end position="19"/>
    </location>
</feature>
<dbReference type="RefSeq" id="WP_051378654.1">
    <property type="nucleotide sequence ID" value="NZ_AXWS01000013.1"/>
</dbReference>
<evidence type="ECO:0000256" key="1">
    <source>
        <dbReference type="SAM" id="MobiDB-lite"/>
    </source>
</evidence>
<evidence type="ECO:0000313" key="4">
    <source>
        <dbReference type="RefSeq" id="WP_051378654.1"/>
    </source>
</evidence>
<organism evidence="3 4">
    <name type="scientific">Derxia gummosa DSM 723</name>
    <dbReference type="NCBI Taxonomy" id="1121388"/>
    <lineage>
        <taxon>Bacteria</taxon>
        <taxon>Pseudomonadati</taxon>
        <taxon>Pseudomonadota</taxon>
        <taxon>Betaproteobacteria</taxon>
        <taxon>Burkholderiales</taxon>
        <taxon>Alcaligenaceae</taxon>
        <taxon>Derxia</taxon>
    </lineage>
</organism>
<evidence type="ECO:0000256" key="2">
    <source>
        <dbReference type="SAM" id="SignalP"/>
    </source>
</evidence>
<protein>
    <submittedName>
        <fullName evidence="4">Uncharacterized protein</fullName>
    </submittedName>
</protein>
<keyword evidence="3" id="KW-1185">Reference proteome</keyword>